<feature type="domain" description="STAS" evidence="3">
    <location>
        <begin position="1"/>
        <end position="113"/>
    </location>
</feature>
<keyword evidence="5" id="KW-1185">Reference proteome</keyword>
<reference evidence="5" key="1">
    <citation type="journal article" date="2011" name="MBio">
        <title>Novel metabolic attributes of the genus Cyanothece, comprising a group of unicellular nitrogen-fixing Cyanobacteria.</title>
        <authorList>
            <person name="Bandyopadhyay A."/>
            <person name="Elvitigala T."/>
            <person name="Welsh E."/>
            <person name="Stockel J."/>
            <person name="Liberton M."/>
            <person name="Min H."/>
            <person name="Sherman L.A."/>
            <person name="Pakrasi H.B."/>
        </authorList>
    </citation>
    <scope>NUCLEOTIDE SEQUENCE [LARGE SCALE GENOMIC DNA]</scope>
    <source>
        <strain evidence="5">PCC 7822</strain>
    </source>
</reference>
<evidence type="ECO:0000313" key="4">
    <source>
        <dbReference type="EMBL" id="ADN16311.1"/>
    </source>
</evidence>
<dbReference type="Proteomes" id="UP000008206">
    <property type="component" value="Chromosome"/>
</dbReference>
<dbReference type="InterPro" id="IPR003658">
    <property type="entry name" value="Anti-sigma_ant"/>
</dbReference>
<organism evidence="4 5">
    <name type="scientific">Gloeothece verrucosa (strain PCC 7822)</name>
    <name type="common">Cyanothece sp. (strain PCC 7822)</name>
    <dbReference type="NCBI Taxonomy" id="497965"/>
    <lineage>
        <taxon>Bacteria</taxon>
        <taxon>Bacillati</taxon>
        <taxon>Cyanobacteriota</taxon>
        <taxon>Cyanophyceae</taxon>
        <taxon>Oscillatoriophycideae</taxon>
        <taxon>Chroococcales</taxon>
        <taxon>Aphanothecaceae</taxon>
        <taxon>Gloeothece</taxon>
        <taxon>Gloeothece verrucosa</taxon>
    </lineage>
</organism>
<dbReference type="InterPro" id="IPR002645">
    <property type="entry name" value="STAS_dom"/>
</dbReference>
<dbReference type="RefSeq" id="WP_013324374.1">
    <property type="nucleotide sequence ID" value="NC_014501.1"/>
</dbReference>
<protein>
    <recommendedName>
        <fullName evidence="2">Anti-sigma factor antagonist</fullName>
    </recommendedName>
</protein>
<dbReference type="HOGENOM" id="CLU_115403_6_1_3"/>
<dbReference type="PANTHER" id="PTHR33495">
    <property type="entry name" value="ANTI-SIGMA FACTOR ANTAGONIST TM_1081-RELATED-RELATED"/>
    <property type="match status" value="1"/>
</dbReference>
<dbReference type="eggNOG" id="COG1366">
    <property type="taxonomic scope" value="Bacteria"/>
</dbReference>
<dbReference type="AlphaFoldDB" id="E0UB66"/>
<dbReference type="NCBIfam" id="TIGR00377">
    <property type="entry name" value="ant_ant_sig"/>
    <property type="match status" value="1"/>
</dbReference>
<evidence type="ECO:0000259" key="3">
    <source>
        <dbReference type="PROSITE" id="PS50801"/>
    </source>
</evidence>
<dbReference type="EMBL" id="CP002198">
    <property type="protein sequence ID" value="ADN16311.1"/>
    <property type="molecule type" value="Genomic_DNA"/>
</dbReference>
<evidence type="ECO:0000313" key="5">
    <source>
        <dbReference type="Proteomes" id="UP000008206"/>
    </source>
</evidence>
<gene>
    <name evidence="4" type="ordered locus">Cyan7822_4397</name>
</gene>
<dbReference type="Gene3D" id="3.30.750.24">
    <property type="entry name" value="STAS domain"/>
    <property type="match status" value="1"/>
</dbReference>
<dbReference type="SUPFAM" id="SSF52091">
    <property type="entry name" value="SpoIIaa-like"/>
    <property type="match status" value="1"/>
</dbReference>
<dbReference type="InterPro" id="IPR036513">
    <property type="entry name" value="STAS_dom_sf"/>
</dbReference>
<dbReference type="CDD" id="cd07043">
    <property type="entry name" value="STAS_anti-anti-sigma_factors"/>
    <property type="match status" value="1"/>
</dbReference>
<accession>E0UB66</accession>
<dbReference type="PROSITE" id="PS50801">
    <property type="entry name" value="STAS"/>
    <property type="match status" value="1"/>
</dbReference>
<comment type="similarity">
    <text evidence="1 2">Belongs to the anti-sigma-factor antagonist family.</text>
</comment>
<dbReference type="PANTHER" id="PTHR33495:SF2">
    <property type="entry name" value="ANTI-SIGMA FACTOR ANTAGONIST TM_1081-RELATED"/>
    <property type="match status" value="1"/>
</dbReference>
<dbReference type="KEGG" id="cyj:Cyan7822_4397"/>
<proteinExistence type="inferred from homology"/>
<name>E0UB66_GLOV7</name>
<evidence type="ECO:0000256" key="1">
    <source>
        <dbReference type="ARBA" id="ARBA00009013"/>
    </source>
</evidence>
<sequence>MRSTVKSSKIITIEPAGYITAANISEFQEELTLSLTSGDHSVFLIDMTKVEFLDSAGLMALASAFRLAEKLGKRFSLCSIPPSVKIIFELTQLDRVLDIYESREAFEASVHLTPEMAA</sequence>
<dbReference type="Pfam" id="PF01740">
    <property type="entry name" value="STAS"/>
    <property type="match status" value="1"/>
</dbReference>
<evidence type="ECO:0000256" key="2">
    <source>
        <dbReference type="RuleBase" id="RU003749"/>
    </source>
</evidence>
<dbReference type="OrthoDB" id="514124at2"/>
<dbReference type="STRING" id="497965.Cyan7822_4397"/>
<dbReference type="GO" id="GO:0043856">
    <property type="term" value="F:anti-sigma factor antagonist activity"/>
    <property type="evidence" value="ECO:0007669"/>
    <property type="project" value="InterPro"/>
</dbReference>